<evidence type="ECO:0000256" key="9">
    <source>
        <dbReference type="SAM" id="MobiDB-lite"/>
    </source>
</evidence>
<dbReference type="GO" id="GO:0000350">
    <property type="term" value="P:generation of catalytic spliceosome for second transesterification step"/>
    <property type="evidence" value="ECO:0007669"/>
    <property type="project" value="TreeGrafter"/>
</dbReference>
<evidence type="ECO:0000256" key="7">
    <source>
        <dbReference type="ARBA" id="ARBA00023242"/>
    </source>
</evidence>
<dbReference type="OrthoDB" id="10261918at2759"/>
<keyword evidence="6" id="KW-0508">mRNA splicing</keyword>
<accession>A0A2A9MFA5</accession>
<dbReference type="GeneID" id="40311900"/>
<evidence type="ECO:0000256" key="8">
    <source>
        <dbReference type="SAM" id="Coils"/>
    </source>
</evidence>
<dbReference type="GO" id="GO:0071021">
    <property type="term" value="C:U2-type post-spliceosomal complex"/>
    <property type="evidence" value="ECO:0007669"/>
    <property type="project" value="TreeGrafter"/>
</dbReference>
<keyword evidence="12" id="KW-1185">Reference proteome</keyword>
<sequence length="431" mass="48816">MDLLKSIINKQKQAVSAEAEASGGKRWIQRGKAAQQLREEVQRKALEDEKKRKREEIERLQELARHLEAKKRKDTNAANHSEDVAVVHELMLNAEEAQPPLSKQEIFKKLRKLKEPVTLFGETDWQRYTRLCHLELLHHEDELMGGQRNAFLNPQDDDEEEEDEENHKETASVRRRAQEGDRASSTATSGSLHAESDPGGRAPTPADSGKDGVAAKVSETCGAGSPGAPPDTAAEARAKDGGSPEAEDEDENEVEDASSNPAEKKDRQCSKETTVTRWIRRMLQEWEAELKLRPDEKKSSAEGTLMTSLQRQTRKDLKPLIRKLKQKELDKDVLDKLFTMVQCCEERKYRSAHDTYMLLAIGNAAWPVGVTMVGIHERVGRSKLFSSQVAHILNDETTRKYIQMFKRLMSFCQRRYPADPSQTISLSTIHI</sequence>
<keyword evidence="4" id="KW-0507">mRNA processing</keyword>
<evidence type="ECO:0000256" key="6">
    <source>
        <dbReference type="ARBA" id="ARBA00023187"/>
    </source>
</evidence>
<dbReference type="InterPro" id="IPR039979">
    <property type="entry name" value="PRPF18"/>
</dbReference>
<protein>
    <recommendedName>
        <fullName evidence="3">Pre-mRNA-splicing factor 18</fullName>
    </recommendedName>
</protein>
<evidence type="ECO:0000313" key="12">
    <source>
        <dbReference type="Proteomes" id="UP000224006"/>
    </source>
</evidence>
<evidence type="ECO:0000256" key="1">
    <source>
        <dbReference type="ARBA" id="ARBA00004123"/>
    </source>
</evidence>
<evidence type="ECO:0000259" key="10">
    <source>
        <dbReference type="SMART" id="SM00500"/>
    </source>
</evidence>
<dbReference type="SMART" id="SM00500">
    <property type="entry name" value="SFM"/>
    <property type="match status" value="1"/>
</dbReference>
<feature type="compositionally biased region" description="Acidic residues" evidence="9">
    <location>
        <begin position="245"/>
        <end position="256"/>
    </location>
</feature>
<dbReference type="VEuPathDB" id="ToxoDB:BESB_069740"/>
<comment type="subcellular location">
    <subcellularLocation>
        <location evidence="1">Nucleus</location>
    </subcellularLocation>
</comment>
<dbReference type="Proteomes" id="UP000224006">
    <property type="component" value="Chromosome VI"/>
</dbReference>
<name>A0A2A9MFA5_BESBE</name>
<reference evidence="11 12" key="1">
    <citation type="submission" date="2017-09" db="EMBL/GenBank/DDBJ databases">
        <title>Genome sequencing of Besnoitia besnoiti strain Bb-Ger1.</title>
        <authorList>
            <person name="Schares G."/>
            <person name="Venepally P."/>
            <person name="Lorenzi H.A."/>
        </authorList>
    </citation>
    <scope>NUCLEOTIDE SEQUENCE [LARGE SCALE GENOMIC DNA]</scope>
    <source>
        <strain evidence="11 12">Bb-Ger1</strain>
    </source>
</reference>
<dbReference type="Gene3D" id="4.10.280.110">
    <property type="entry name" value="Pre-mRNA processing factor 4 domain"/>
    <property type="match status" value="1"/>
</dbReference>
<feature type="compositionally biased region" description="Acidic residues" evidence="9">
    <location>
        <begin position="155"/>
        <end position="164"/>
    </location>
</feature>
<dbReference type="SUPFAM" id="SSF47938">
    <property type="entry name" value="Functional domain of the splicing factor Prp18"/>
    <property type="match status" value="1"/>
</dbReference>
<dbReference type="AlphaFoldDB" id="A0A2A9MFA5"/>
<comment type="caution">
    <text evidence="11">The sequence shown here is derived from an EMBL/GenBank/DDBJ whole genome shotgun (WGS) entry which is preliminary data.</text>
</comment>
<dbReference type="EMBL" id="NWUJ01000006">
    <property type="protein sequence ID" value="PFH34941.1"/>
    <property type="molecule type" value="Genomic_DNA"/>
</dbReference>
<dbReference type="RefSeq" id="XP_029218950.1">
    <property type="nucleotide sequence ID" value="XM_029365367.1"/>
</dbReference>
<dbReference type="PANTHER" id="PTHR13007:SF19">
    <property type="entry name" value="PRE-MRNA-SPLICING FACTOR 18"/>
    <property type="match status" value="1"/>
</dbReference>
<keyword evidence="7" id="KW-0539">Nucleus</keyword>
<evidence type="ECO:0000256" key="4">
    <source>
        <dbReference type="ARBA" id="ARBA00022664"/>
    </source>
</evidence>
<feature type="compositionally biased region" description="Basic and acidic residues" evidence="9">
    <location>
        <begin position="165"/>
        <end position="182"/>
    </location>
</feature>
<dbReference type="InterPro" id="IPR004098">
    <property type="entry name" value="Prp18"/>
</dbReference>
<keyword evidence="5" id="KW-0747">Spliceosome</keyword>
<dbReference type="KEGG" id="bbes:BESB_069740"/>
<feature type="region of interest" description="Disordered" evidence="9">
    <location>
        <begin position="14"/>
        <end position="33"/>
    </location>
</feature>
<dbReference type="InterPro" id="IPR014906">
    <property type="entry name" value="PRP4-like"/>
</dbReference>
<keyword evidence="8" id="KW-0175">Coiled coil</keyword>
<evidence type="ECO:0000313" key="11">
    <source>
        <dbReference type="EMBL" id="PFH34941.1"/>
    </source>
</evidence>
<dbReference type="Pfam" id="PF02840">
    <property type="entry name" value="Prp18"/>
    <property type="match status" value="1"/>
</dbReference>
<feature type="coiled-coil region" evidence="8">
    <location>
        <begin position="36"/>
        <end position="77"/>
    </location>
</feature>
<evidence type="ECO:0000256" key="2">
    <source>
        <dbReference type="ARBA" id="ARBA00008137"/>
    </source>
</evidence>
<dbReference type="PANTHER" id="PTHR13007">
    <property type="entry name" value="PRE-MRNA SPLICING FACTOR-RELATED"/>
    <property type="match status" value="1"/>
</dbReference>
<organism evidence="11 12">
    <name type="scientific">Besnoitia besnoiti</name>
    <name type="common">Apicomplexan protozoan</name>
    <dbReference type="NCBI Taxonomy" id="94643"/>
    <lineage>
        <taxon>Eukaryota</taxon>
        <taxon>Sar</taxon>
        <taxon>Alveolata</taxon>
        <taxon>Apicomplexa</taxon>
        <taxon>Conoidasida</taxon>
        <taxon>Coccidia</taxon>
        <taxon>Eucoccidiorida</taxon>
        <taxon>Eimeriorina</taxon>
        <taxon>Sarcocystidae</taxon>
        <taxon>Besnoitia</taxon>
    </lineage>
</organism>
<proteinExistence type="inferred from homology"/>
<dbReference type="STRING" id="94643.A0A2A9MFA5"/>
<comment type="similarity">
    <text evidence="2">Belongs to the PRP18 family.</text>
</comment>
<dbReference type="GO" id="GO:0046540">
    <property type="term" value="C:U4/U6 x U5 tri-snRNP complex"/>
    <property type="evidence" value="ECO:0007669"/>
    <property type="project" value="TreeGrafter"/>
</dbReference>
<evidence type="ECO:0000256" key="3">
    <source>
        <dbReference type="ARBA" id="ARBA00018242"/>
    </source>
</evidence>
<feature type="region of interest" description="Disordered" evidence="9">
    <location>
        <begin position="147"/>
        <end position="273"/>
    </location>
</feature>
<evidence type="ECO:0000256" key="5">
    <source>
        <dbReference type="ARBA" id="ARBA00022728"/>
    </source>
</evidence>
<dbReference type="InterPro" id="IPR036285">
    <property type="entry name" value="PRP4-like_sf"/>
</dbReference>
<dbReference type="Pfam" id="PF08799">
    <property type="entry name" value="PRP4"/>
    <property type="match status" value="1"/>
</dbReference>
<feature type="domain" description="Pre-mRNA processing factor 4 (PRP4)-like" evidence="10">
    <location>
        <begin position="101"/>
        <end position="153"/>
    </location>
</feature>
<dbReference type="GO" id="GO:0005682">
    <property type="term" value="C:U5 snRNP"/>
    <property type="evidence" value="ECO:0007669"/>
    <property type="project" value="TreeGrafter"/>
</dbReference>
<gene>
    <name evidence="11" type="ORF">BESB_069740</name>
</gene>
<dbReference type="Gene3D" id="1.20.940.10">
    <property type="entry name" value="Functional domain of the splicing factor Prp18"/>
    <property type="match status" value="1"/>
</dbReference>
<dbReference type="SUPFAM" id="SSF158230">
    <property type="entry name" value="PRP4-like"/>
    <property type="match status" value="1"/>
</dbReference>